<protein>
    <submittedName>
        <fullName evidence="2">Uncharacterized protein</fullName>
    </submittedName>
</protein>
<dbReference type="InParanoid" id="A0A0H2RIN1"/>
<sequence>MKSTSGDLQVRKISRAEILDKEQMDDVEFRLRTSAAAADDDDIQSPDRNVHNRASPKIGVKDDGEDTIDDGKAIEAERQTTGSGGNDEDRRSSVQNLEESDTLSEMA</sequence>
<feature type="compositionally biased region" description="Basic and acidic residues" evidence="1">
    <location>
        <begin position="69"/>
        <end position="78"/>
    </location>
</feature>
<organism evidence="2 3">
    <name type="scientific">Schizopora paradoxa</name>
    <dbReference type="NCBI Taxonomy" id="27342"/>
    <lineage>
        <taxon>Eukaryota</taxon>
        <taxon>Fungi</taxon>
        <taxon>Dikarya</taxon>
        <taxon>Basidiomycota</taxon>
        <taxon>Agaricomycotina</taxon>
        <taxon>Agaricomycetes</taxon>
        <taxon>Hymenochaetales</taxon>
        <taxon>Schizoporaceae</taxon>
        <taxon>Schizopora</taxon>
    </lineage>
</organism>
<dbReference type="Proteomes" id="UP000053477">
    <property type="component" value="Unassembled WGS sequence"/>
</dbReference>
<evidence type="ECO:0000256" key="1">
    <source>
        <dbReference type="SAM" id="MobiDB-lite"/>
    </source>
</evidence>
<feature type="compositionally biased region" description="Acidic residues" evidence="1">
    <location>
        <begin position="98"/>
        <end position="107"/>
    </location>
</feature>
<proteinExistence type="predicted"/>
<evidence type="ECO:0000313" key="2">
    <source>
        <dbReference type="EMBL" id="KLO09298.1"/>
    </source>
</evidence>
<gene>
    <name evidence="2" type="ORF">SCHPADRAFT_893212</name>
</gene>
<dbReference type="EMBL" id="KQ086060">
    <property type="protein sequence ID" value="KLO09298.1"/>
    <property type="molecule type" value="Genomic_DNA"/>
</dbReference>
<accession>A0A0H2RIN1</accession>
<feature type="region of interest" description="Disordered" evidence="1">
    <location>
        <begin position="35"/>
        <end position="107"/>
    </location>
</feature>
<name>A0A0H2RIN1_9AGAM</name>
<dbReference type="AlphaFoldDB" id="A0A0H2RIN1"/>
<keyword evidence="3" id="KW-1185">Reference proteome</keyword>
<evidence type="ECO:0000313" key="3">
    <source>
        <dbReference type="Proteomes" id="UP000053477"/>
    </source>
</evidence>
<reference evidence="2 3" key="1">
    <citation type="submission" date="2015-04" db="EMBL/GenBank/DDBJ databases">
        <title>Complete genome sequence of Schizopora paradoxa KUC8140, a cosmopolitan wood degrader in East Asia.</title>
        <authorList>
            <consortium name="DOE Joint Genome Institute"/>
            <person name="Min B."/>
            <person name="Park H."/>
            <person name="Jang Y."/>
            <person name="Kim J.-J."/>
            <person name="Kim K.H."/>
            <person name="Pangilinan J."/>
            <person name="Lipzen A."/>
            <person name="Riley R."/>
            <person name="Grigoriev I.V."/>
            <person name="Spatafora J.W."/>
            <person name="Choi I.-G."/>
        </authorList>
    </citation>
    <scope>NUCLEOTIDE SEQUENCE [LARGE SCALE GENOMIC DNA]</scope>
    <source>
        <strain evidence="2 3">KUC8140</strain>
    </source>
</reference>